<evidence type="ECO:0000313" key="2">
    <source>
        <dbReference type="EMBL" id="GLL15286.1"/>
    </source>
</evidence>
<accession>A0A9W6P013</accession>
<evidence type="ECO:0000256" key="1">
    <source>
        <dbReference type="SAM" id="Phobius"/>
    </source>
</evidence>
<dbReference type="AlphaFoldDB" id="A0A9W6P013"/>
<dbReference type="RefSeq" id="WP_051738133.1">
    <property type="nucleotide sequence ID" value="NZ_BAAAUZ010000050.1"/>
</dbReference>
<gene>
    <name evidence="2" type="ORF">GCM10017577_64360</name>
</gene>
<keyword evidence="1" id="KW-0472">Membrane</keyword>
<dbReference type="Proteomes" id="UP001143463">
    <property type="component" value="Unassembled WGS sequence"/>
</dbReference>
<feature type="transmembrane region" description="Helical" evidence="1">
    <location>
        <begin position="109"/>
        <end position="130"/>
    </location>
</feature>
<keyword evidence="1" id="KW-0812">Transmembrane</keyword>
<sequence length="194" mass="20062">MLHHAHRYGPRRPVPCGRTARTAAVTLTALVTAIGGHALGGGDLPTPAGVLLAVLALAGPGWWLARDERGWERLAAAQLAAQLGVHLLFEATAGPSVGGHAHGHDDGLGPGIVLVAHLASAAVAAAWLRCGERRAIELSRRALAALFALVTALVGRILPRPAGPVVRRPAPVAPRVRGVRLRHAIVHRGPPLAP</sequence>
<organism evidence="2 3">
    <name type="scientific">Pseudonocardia halophobica</name>
    <dbReference type="NCBI Taxonomy" id="29401"/>
    <lineage>
        <taxon>Bacteria</taxon>
        <taxon>Bacillati</taxon>
        <taxon>Actinomycetota</taxon>
        <taxon>Actinomycetes</taxon>
        <taxon>Pseudonocardiales</taxon>
        <taxon>Pseudonocardiaceae</taxon>
        <taxon>Pseudonocardia</taxon>
    </lineage>
</organism>
<protein>
    <submittedName>
        <fullName evidence="2">Uncharacterized protein</fullName>
    </submittedName>
</protein>
<evidence type="ECO:0000313" key="3">
    <source>
        <dbReference type="Proteomes" id="UP001143463"/>
    </source>
</evidence>
<proteinExistence type="predicted"/>
<name>A0A9W6P013_9PSEU</name>
<keyword evidence="3" id="KW-1185">Reference proteome</keyword>
<reference evidence="2" key="2">
    <citation type="submission" date="2023-01" db="EMBL/GenBank/DDBJ databases">
        <authorList>
            <person name="Sun Q."/>
            <person name="Evtushenko L."/>
        </authorList>
    </citation>
    <scope>NUCLEOTIDE SEQUENCE</scope>
    <source>
        <strain evidence="2">VKM Ac-1069</strain>
    </source>
</reference>
<comment type="caution">
    <text evidence="2">The sequence shown here is derived from an EMBL/GenBank/DDBJ whole genome shotgun (WGS) entry which is preliminary data.</text>
</comment>
<reference evidence="2" key="1">
    <citation type="journal article" date="2014" name="Int. J. Syst. Evol. Microbiol.">
        <title>Complete genome sequence of Corynebacterium casei LMG S-19264T (=DSM 44701T), isolated from a smear-ripened cheese.</title>
        <authorList>
            <consortium name="US DOE Joint Genome Institute (JGI-PGF)"/>
            <person name="Walter F."/>
            <person name="Albersmeier A."/>
            <person name="Kalinowski J."/>
            <person name="Ruckert C."/>
        </authorList>
    </citation>
    <scope>NUCLEOTIDE SEQUENCE</scope>
    <source>
        <strain evidence="2">VKM Ac-1069</strain>
    </source>
</reference>
<dbReference type="EMBL" id="BSFQ01000044">
    <property type="protein sequence ID" value="GLL15286.1"/>
    <property type="molecule type" value="Genomic_DNA"/>
</dbReference>
<feature type="transmembrane region" description="Helical" evidence="1">
    <location>
        <begin position="142"/>
        <end position="159"/>
    </location>
</feature>
<feature type="transmembrane region" description="Helical" evidence="1">
    <location>
        <begin position="20"/>
        <end position="40"/>
    </location>
</feature>
<keyword evidence="1" id="KW-1133">Transmembrane helix</keyword>